<proteinExistence type="predicted"/>
<accession>W9QBX5</accession>
<evidence type="ECO:0000256" key="1">
    <source>
        <dbReference type="SAM" id="MobiDB-lite"/>
    </source>
</evidence>
<dbReference type="AlphaFoldDB" id="W9QBX5"/>
<protein>
    <submittedName>
        <fullName evidence="2">Uncharacterized protein</fullName>
    </submittedName>
</protein>
<keyword evidence="3" id="KW-1185">Reference proteome</keyword>
<organism evidence="2 3">
    <name type="scientific">Morus notabilis</name>
    <dbReference type="NCBI Taxonomy" id="981085"/>
    <lineage>
        <taxon>Eukaryota</taxon>
        <taxon>Viridiplantae</taxon>
        <taxon>Streptophyta</taxon>
        <taxon>Embryophyta</taxon>
        <taxon>Tracheophyta</taxon>
        <taxon>Spermatophyta</taxon>
        <taxon>Magnoliopsida</taxon>
        <taxon>eudicotyledons</taxon>
        <taxon>Gunneridae</taxon>
        <taxon>Pentapetalae</taxon>
        <taxon>rosids</taxon>
        <taxon>fabids</taxon>
        <taxon>Rosales</taxon>
        <taxon>Moraceae</taxon>
        <taxon>Moreae</taxon>
        <taxon>Morus</taxon>
    </lineage>
</organism>
<reference evidence="3" key="1">
    <citation type="submission" date="2013-01" db="EMBL/GenBank/DDBJ databases">
        <title>Draft Genome Sequence of a Mulberry Tree, Morus notabilis C.K. Schneid.</title>
        <authorList>
            <person name="He N."/>
            <person name="Zhao S."/>
        </authorList>
    </citation>
    <scope>NUCLEOTIDE SEQUENCE</scope>
</reference>
<dbReference type="EMBL" id="KE343332">
    <property type="protein sequence ID" value="EXB24352.1"/>
    <property type="molecule type" value="Genomic_DNA"/>
</dbReference>
<gene>
    <name evidence="2" type="ORF">L484_005281</name>
</gene>
<feature type="region of interest" description="Disordered" evidence="1">
    <location>
        <begin position="51"/>
        <end position="84"/>
    </location>
</feature>
<sequence>MEHREPSYDYPCPFFKMQDPCFFLAEKGTPTTRVKLKSEFKENEMKCKRLNSKVEEEKDHKKHKQQQKDKSCNKNKHRDFSSDSTLEQLKKEWDNVCTLIGLVNDGLG</sequence>
<evidence type="ECO:0000313" key="2">
    <source>
        <dbReference type="EMBL" id="EXB24352.1"/>
    </source>
</evidence>
<dbReference type="Proteomes" id="UP000030645">
    <property type="component" value="Unassembled WGS sequence"/>
</dbReference>
<name>W9QBX5_9ROSA</name>
<evidence type="ECO:0000313" key="3">
    <source>
        <dbReference type="Proteomes" id="UP000030645"/>
    </source>
</evidence>